<keyword evidence="7" id="KW-1133">Transmembrane helix</keyword>
<keyword evidence="7" id="KW-0472">Membrane</keyword>
<dbReference type="InterPro" id="IPR019758">
    <property type="entry name" value="Pept_S26A_signal_pept_1_CS"/>
</dbReference>
<dbReference type="SUPFAM" id="SSF51306">
    <property type="entry name" value="LexA/Signal peptidase"/>
    <property type="match status" value="1"/>
</dbReference>
<dbReference type="InterPro" id="IPR000223">
    <property type="entry name" value="Pept_S26A_signal_pept_1"/>
</dbReference>
<dbReference type="InterPro" id="IPR036286">
    <property type="entry name" value="LexA/Signal_pep-like_sf"/>
</dbReference>
<reference evidence="9 10" key="1">
    <citation type="submission" date="2020-01" db="EMBL/GenBank/DDBJ databases">
        <title>Genome analysis of Anaerocolumna sp. CBA3638.</title>
        <authorList>
            <person name="Kim J."/>
            <person name="Roh S.W."/>
        </authorList>
    </citation>
    <scope>NUCLEOTIDE SEQUENCE [LARGE SCALE GENOMIC DNA]</scope>
    <source>
        <strain evidence="9 10">CBA3638</strain>
    </source>
</reference>
<keyword evidence="5 7" id="KW-0378">Hydrolase</keyword>
<dbReference type="GO" id="GO:0006465">
    <property type="term" value="P:signal peptide processing"/>
    <property type="evidence" value="ECO:0007669"/>
    <property type="project" value="InterPro"/>
</dbReference>
<feature type="active site" evidence="6">
    <location>
        <position position="52"/>
    </location>
</feature>
<comment type="similarity">
    <text evidence="3 7">Belongs to the peptidase S26 family.</text>
</comment>
<dbReference type="GO" id="GO:0005886">
    <property type="term" value="C:plasma membrane"/>
    <property type="evidence" value="ECO:0007669"/>
    <property type="project" value="UniProtKB-SubCell"/>
</dbReference>
<evidence type="ECO:0000313" key="9">
    <source>
        <dbReference type="EMBL" id="QHQ62218.1"/>
    </source>
</evidence>
<protein>
    <recommendedName>
        <fullName evidence="4 7">Signal peptidase I</fullName>
        <ecNumber evidence="4 7">3.4.21.89</ecNumber>
    </recommendedName>
</protein>
<dbReference type="PRINTS" id="PR00727">
    <property type="entry name" value="LEADERPTASE"/>
</dbReference>
<organism evidence="9 10">
    <name type="scientific">Anaerocolumna sedimenticola</name>
    <dbReference type="NCBI Taxonomy" id="2696063"/>
    <lineage>
        <taxon>Bacteria</taxon>
        <taxon>Bacillati</taxon>
        <taxon>Bacillota</taxon>
        <taxon>Clostridia</taxon>
        <taxon>Lachnospirales</taxon>
        <taxon>Lachnospiraceae</taxon>
        <taxon>Anaerocolumna</taxon>
    </lineage>
</organism>
<dbReference type="AlphaFoldDB" id="A0A6P1TS14"/>
<dbReference type="CDD" id="cd06530">
    <property type="entry name" value="S26_SPase_I"/>
    <property type="match status" value="1"/>
</dbReference>
<accession>A0A6P1TS14</accession>
<proteinExistence type="inferred from homology"/>
<dbReference type="Proteomes" id="UP000464314">
    <property type="component" value="Chromosome"/>
</dbReference>
<feature type="active site" evidence="6">
    <location>
        <position position="96"/>
    </location>
</feature>
<evidence type="ECO:0000313" key="10">
    <source>
        <dbReference type="Proteomes" id="UP000464314"/>
    </source>
</evidence>
<dbReference type="KEGG" id="anr:Ana3638_16680"/>
<dbReference type="InterPro" id="IPR019757">
    <property type="entry name" value="Pept_S26A_signal_pept_1_Lys-AS"/>
</dbReference>
<dbReference type="PROSITE" id="PS00760">
    <property type="entry name" value="SPASE_I_2"/>
    <property type="match status" value="1"/>
</dbReference>
<dbReference type="Gene3D" id="2.10.109.10">
    <property type="entry name" value="Umud Fragment, subunit A"/>
    <property type="match status" value="1"/>
</dbReference>
<evidence type="ECO:0000256" key="7">
    <source>
        <dbReference type="RuleBase" id="RU362042"/>
    </source>
</evidence>
<keyword evidence="7" id="KW-0812">Transmembrane</keyword>
<feature type="transmembrane region" description="Helical" evidence="7">
    <location>
        <begin position="17"/>
        <end position="43"/>
    </location>
</feature>
<dbReference type="GO" id="GO:0009003">
    <property type="term" value="F:signal peptidase activity"/>
    <property type="evidence" value="ECO:0007669"/>
    <property type="project" value="UniProtKB-EC"/>
</dbReference>
<dbReference type="PANTHER" id="PTHR43390">
    <property type="entry name" value="SIGNAL PEPTIDASE I"/>
    <property type="match status" value="1"/>
</dbReference>
<gene>
    <name evidence="9" type="primary">lepB</name>
    <name evidence="9" type="ORF">Ana3638_16680</name>
</gene>
<evidence type="ECO:0000256" key="2">
    <source>
        <dbReference type="ARBA" id="ARBA00004401"/>
    </source>
</evidence>
<dbReference type="PANTHER" id="PTHR43390:SF1">
    <property type="entry name" value="CHLOROPLAST PROCESSING PEPTIDASE"/>
    <property type="match status" value="1"/>
</dbReference>
<sequence>MEFDFDRDSKKPLVKKIIVSIIIWIIEIVIVVALAYLIVNYALEKTTMLGESMETTLKDQDKIIINKFAYKIAKPKRFDVIVFKQTNKEHSYFNIKRIIGLPGEKILIENGHIRINGEILSEPVITESIKNSGLAAEEIKLDDNEYFVLGDNRNNSEDSRFANIGNILFDDIVGKAWIRTNNFGFINNIHNKNSSSGNNSLETSEETTKEE</sequence>
<dbReference type="GO" id="GO:0004252">
    <property type="term" value="F:serine-type endopeptidase activity"/>
    <property type="evidence" value="ECO:0007669"/>
    <property type="project" value="InterPro"/>
</dbReference>
<dbReference type="PROSITE" id="PS00761">
    <property type="entry name" value="SPASE_I_3"/>
    <property type="match status" value="1"/>
</dbReference>
<comment type="catalytic activity">
    <reaction evidence="1 7">
        <text>Cleavage of hydrophobic, N-terminal signal or leader sequences from secreted and periplasmic proteins.</text>
        <dbReference type="EC" id="3.4.21.89"/>
    </reaction>
</comment>
<dbReference type="RefSeq" id="WP_161839043.1">
    <property type="nucleotide sequence ID" value="NZ_CP048000.1"/>
</dbReference>
<dbReference type="NCBIfam" id="TIGR02227">
    <property type="entry name" value="sigpep_I_bact"/>
    <property type="match status" value="1"/>
</dbReference>
<evidence type="ECO:0000256" key="1">
    <source>
        <dbReference type="ARBA" id="ARBA00000677"/>
    </source>
</evidence>
<dbReference type="EMBL" id="CP048000">
    <property type="protein sequence ID" value="QHQ62218.1"/>
    <property type="molecule type" value="Genomic_DNA"/>
</dbReference>
<evidence type="ECO:0000259" key="8">
    <source>
        <dbReference type="Pfam" id="PF10502"/>
    </source>
</evidence>
<dbReference type="Pfam" id="PF10502">
    <property type="entry name" value="Peptidase_S26"/>
    <property type="match status" value="1"/>
</dbReference>
<keyword evidence="10" id="KW-1185">Reference proteome</keyword>
<name>A0A6P1TS14_9FIRM</name>
<feature type="domain" description="Peptidase S26" evidence="8">
    <location>
        <begin position="23"/>
        <end position="178"/>
    </location>
</feature>
<evidence type="ECO:0000256" key="3">
    <source>
        <dbReference type="ARBA" id="ARBA00009370"/>
    </source>
</evidence>
<comment type="subcellular location">
    <subcellularLocation>
        <location evidence="2">Cell membrane</location>
        <topology evidence="2">Single-pass type II membrane protein</topology>
    </subcellularLocation>
    <subcellularLocation>
        <location evidence="7">Membrane</location>
        <topology evidence="7">Single-pass type II membrane protein</topology>
    </subcellularLocation>
</comment>
<keyword evidence="7" id="KW-0645">Protease</keyword>
<dbReference type="InterPro" id="IPR019533">
    <property type="entry name" value="Peptidase_S26"/>
</dbReference>
<dbReference type="EC" id="3.4.21.89" evidence="4 7"/>
<evidence type="ECO:0000256" key="5">
    <source>
        <dbReference type="ARBA" id="ARBA00022801"/>
    </source>
</evidence>
<evidence type="ECO:0000256" key="4">
    <source>
        <dbReference type="ARBA" id="ARBA00013208"/>
    </source>
</evidence>
<evidence type="ECO:0000256" key="6">
    <source>
        <dbReference type="PIRSR" id="PIRSR600223-1"/>
    </source>
</evidence>